<dbReference type="PANTHER" id="PTHR33119">
    <property type="entry name" value="IFI3P"/>
    <property type="match status" value="1"/>
</dbReference>
<evidence type="ECO:0000313" key="4">
    <source>
        <dbReference type="Proteomes" id="UP000663845"/>
    </source>
</evidence>
<dbReference type="AlphaFoldDB" id="A0A814VML3"/>
<gene>
    <name evidence="2" type="ORF">JYZ213_LOCUS26340</name>
    <name evidence="3" type="ORF">OXD698_LOCUS35540</name>
</gene>
<evidence type="ECO:0000313" key="3">
    <source>
        <dbReference type="EMBL" id="CAF4103421.1"/>
    </source>
</evidence>
<dbReference type="InterPro" id="IPR025340">
    <property type="entry name" value="DUF4246"/>
</dbReference>
<evidence type="ECO:0000259" key="1">
    <source>
        <dbReference type="Pfam" id="PF14033"/>
    </source>
</evidence>
<organism evidence="2 4">
    <name type="scientific">Adineta steineri</name>
    <dbReference type="NCBI Taxonomy" id="433720"/>
    <lineage>
        <taxon>Eukaryota</taxon>
        <taxon>Metazoa</taxon>
        <taxon>Spiralia</taxon>
        <taxon>Gnathifera</taxon>
        <taxon>Rotifera</taxon>
        <taxon>Eurotatoria</taxon>
        <taxon>Bdelloidea</taxon>
        <taxon>Adinetida</taxon>
        <taxon>Adinetidae</taxon>
        <taxon>Adineta</taxon>
    </lineage>
</organism>
<accession>A0A814VML3</accession>
<dbReference type="PANTHER" id="PTHR33119:SF1">
    <property type="entry name" value="FE2OG DIOXYGENASE DOMAIN-CONTAINING PROTEIN"/>
    <property type="match status" value="1"/>
</dbReference>
<proteinExistence type="predicted"/>
<feature type="domain" description="DUF4246" evidence="1">
    <location>
        <begin position="253"/>
        <end position="376"/>
    </location>
</feature>
<evidence type="ECO:0000313" key="2">
    <source>
        <dbReference type="EMBL" id="CAF1190991.1"/>
    </source>
</evidence>
<name>A0A814VML3_9BILA</name>
<protein>
    <recommendedName>
        <fullName evidence="1">DUF4246 domain-containing protein</fullName>
    </recommendedName>
</protein>
<sequence length="464" mass="55255">MFLVDLEPCKRIRIWLNEREVEVDKCSDYMYEKYTKKRMKSCWVCKWINWNDDWLIDPNEIIDEITIDKPDFYRLHGDRQTYFGDGGGVFLIFPVWIHENLPVKQSCRERLLNVLYKLNEERQDFHPNPSPVEDIIDPDLLPYRPPSIFDRNKWIERQQRRRRHSPRREDRFKRDLARGGYDDLSEHEKLRDTYQWLPSEFVIDKNGKVDIRTPIIHLPELPEYRQSYDDIAKIFQAMLPMFEQMKLIKLNSNEEQKLQVIVKAQSYNLKSGMKYSGRWHTEGQIENIVAVGVYYLDIDDQLEGGSLKFRPKVGPNKSYADGIEINHYVSSIKTGTAVVFSNSIPYRFQQIRNLTHEDGRRRTFLNFFIVDPEQPIEISPNEIVYVPKDFLIQIFQQWNDQGLPDIIIDKIFKMLNLSTIWETKDFAKEFRAHVRRAMLDEKTGWGWIQWGNTGTTDFVRSLSA</sequence>
<dbReference type="Pfam" id="PF14033">
    <property type="entry name" value="DUF4246"/>
    <property type="match status" value="2"/>
</dbReference>
<dbReference type="EMBL" id="CAJOAZ010005524">
    <property type="protein sequence ID" value="CAF4103421.1"/>
    <property type="molecule type" value="Genomic_DNA"/>
</dbReference>
<dbReference type="EMBL" id="CAJNOG010000349">
    <property type="protein sequence ID" value="CAF1190991.1"/>
    <property type="molecule type" value="Genomic_DNA"/>
</dbReference>
<dbReference type="Proteomes" id="UP000663844">
    <property type="component" value="Unassembled WGS sequence"/>
</dbReference>
<dbReference type="Proteomes" id="UP000663845">
    <property type="component" value="Unassembled WGS sequence"/>
</dbReference>
<reference evidence="2" key="1">
    <citation type="submission" date="2021-02" db="EMBL/GenBank/DDBJ databases">
        <authorList>
            <person name="Nowell W R."/>
        </authorList>
    </citation>
    <scope>NUCLEOTIDE SEQUENCE</scope>
</reference>
<dbReference type="InterPro" id="IPR049192">
    <property type="entry name" value="DUF4246_C"/>
</dbReference>
<comment type="caution">
    <text evidence="2">The sequence shown here is derived from an EMBL/GenBank/DDBJ whole genome shotgun (WGS) entry which is preliminary data.</text>
</comment>
<feature type="domain" description="DUF4246" evidence="1">
    <location>
        <begin position="103"/>
        <end position="246"/>
    </location>
</feature>